<reference evidence="1 2" key="1">
    <citation type="journal article" date="2018" name="Science">
        <title>The opium poppy genome and morphinan production.</title>
        <authorList>
            <person name="Guo L."/>
            <person name="Winzer T."/>
            <person name="Yang X."/>
            <person name="Li Y."/>
            <person name="Ning Z."/>
            <person name="He Z."/>
            <person name="Teodor R."/>
            <person name="Lu Y."/>
            <person name="Bowser T.A."/>
            <person name="Graham I.A."/>
            <person name="Ye K."/>
        </authorList>
    </citation>
    <scope>NUCLEOTIDE SEQUENCE [LARGE SCALE GENOMIC DNA]</scope>
    <source>
        <strain evidence="2">cv. HN1</strain>
        <tissue evidence="1">Leaves</tissue>
    </source>
</reference>
<gene>
    <name evidence="1" type="ORF">C5167_045560</name>
</gene>
<dbReference type="Proteomes" id="UP000316621">
    <property type="component" value="Chromosome 11"/>
</dbReference>
<protein>
    <submittedName>
        <fullName evidence="1">Uncharacterized protein</fullName>
    </submittedName>
</protein>
<dbReference type="EMBL" id="CM010725">
    <property type="protein sequence ID" value="RZC82773.1"/>
    <property type="molecule type" value="Genomic_DNA"/>
</dbReference>
<proteinExistence type="predicted"/>
<accession>A0A4Y7LBB4</accession>
<keyword evidence="2" id="KW-1185">Reference proteome</keyword>
<evidence type="ECO:0000313" key="1">
    <source>
        <dbReference type="EMBL" id="RZC82773.1"/>
    </source>
</evidence>
<dbReference type="AlphaFoldDB" id="A0A4Y7LBB4"/>
<organism evidence="1 2">
    <name type="scientific">Papaver somniferum</name>
    <name type="common">Opium poppy</name>
    <dbReference type="NCBI Taxonomy" id="3469"/>
    <lineage>
        <taxon>Eukaryota</taxon>
        <taxon>Viridiplantae</taxon>
        <taxon>Streptophyta</taxon>
        <taxon>Embryophyta</taxon>
        <taxon>Tracheophyta</taxon>
        <taxon>Spermatophyta</taxon>
        <taxon>Magnoliopsida</taxon>
        <taxon>Ranunculales</taxon>
        <taxon>Papaveraceae</taxon>
        <taxon>Papaveroideae</taxon>
        <taxon>Papaver</taxon>
    </lineage>
</organism>
<sequence length="101" mass="11674">MMKKKLKLIEEIMAAEEIVKNNTDRTSRSTVEVCHTWVARNDGVDVSRSKFTKFHVLDIHNSIGLVLISYSSVVQLRSRGSNEWILIMPHFCNMQAFHQLN</sequence>
<evidence type="ECO:0000313" key="2">
    <source>
        <dbReference type="Proteomes" id="UP000316621"/>
    </source>
</evidence>
<dbReference type="Gramene" id="RZC82773">
    <property type="protein sequence ID" value="RZC82773"/>
    <property type="gene ID" value="C5167_045560"/>
</dbReference>
<name>A0A4Y7LBB4_PAPSO</name>